<dbReference type="STRING" id="1045775.SAMN05216378_2701"/>
<accession>A0A1I1YLD1</accession>
<dbReference type="CDD" id="cd07344">
    <property type="entry name" value="M48_yhfN_like"/>
    <property type="match status" value="1"/>
</dbReference>
<organism evidence="2 3">
    <name type="scientific">Paenibacillus catalpae</name>
    <dbReference type="NCBI Taxonomy" id="1045775"/>
    <lineage>
        <taxon>Bacteria</taxon>
        <taxon>Bacillati</taxon>
        <taxon>Bacillota</taxon>
        <taxon>Bacilli</taxon>
        <taxon>Bacillales</taxon>
        <taxon>Paenibacillaceae</taxon>
        <taxon>Paenibacillus</taxon>
    </lineage>
</organism>
<dbReference type="PANTHER" id="PTHR30399">
    <property type="entry name" value="UNCHARACTERIZED PROTEIN YGJP"/>
    <property type="match status" value="1"/>
</dbReference>
<dbReference type="EMBL" id="FOMT01000002">
    <property type="protein sequence ID" value="SFE20321.1"/>
    <property type="molecule type" value="Genomic_DNA"/>
</dbReference>
<protein>
    <recommendedName>
        <fullName evidence="1">YgjP-like metallopeptidase domain-containing protein</fullName>
    </recommendedName>
</protein>
<sequence>MKIQLDNQTIDINVLYGVRKKLAIEKDAMGHITVKAPNDTNDEVIERAVKQHEKEILSRLQAIAKAQAAPKPREYQDEGKFLHLGKYYALQELIETEGLTEEELKLNLRKFYFASCKKVIVARIKPYQVMLKVKPKSIDIVESATKWGSCSSSKKLTFNYRLAMAPLEVIDYVIVHELCHLSHMNHDRSFWRLVGSIMPDYKDKEAYLARHGHAMTL</sequence>
<dbReference type="Pfam" id="PF01863">
    <property type="entry name" value="YgjP-like"/>
    <property type="match status" value="1"/>
</dbReference>
<dbReference type="Proteomes" id="UP000198855">
    <property type="component" value="Unassembled WGS sequence"/>
</dbReference>
<feature type="domain" description="YgjP-like metallopeptidase" evidence="1">
    <location>
        <begin position="20"/>
        <end position="211"/>
    </location>
</feature>
<dbReference type="AlphaFoldDB" id="A0A1I1YLD1"/>
<gene>
    <name evidence="2" type="ORF">SAMN05216378_2701</name>
</gene>
<dbReference type="OrthoDB" id="9811177at2"/>
<name>A0A1I1YLD1_9BACL</name>
<dbReference type="Gene3D" id="3.30.2010.10">
    <property type="entry name" value="Metalloproteases ('zincins'), catalytic domain"/>
    <property type="match status" value="1"/>
</dbReference>
<dbReference type="InterPro" id="IPR053136">
    <property type="entry name" value="UTP_pyrophosphatase-like"/>
</dbReference>
<dbReference type="PANTHER" id="PTHR30399:SF1">
    <property type="entry name" value="UTP PYROPHOSPHATASE"/>
    <property type="match status" value="1"/>
</dbReference>
<evidence type="ECO:0000313" key="2">
    <source>
        <dbReference type="EMBL" id="SFE20321.1"/>
    </source>
</evidence>
<evidence type="ECO:0000313" key="3">
    <source>
        <dbReference type="Proteomes" id="UP000198855"/>
    </source>
</evidence>
<reference evidence="3" key="1">
    <citation type="submission" date="2016-10" db="EMBL/GenBank/DDBJ databases">
        <authorList>
            <person name="Varghese N."/>
            <person name="Submissions S."/>
        </authorList>
    </citation>
    <scope>NUCLEOTIDE SEQUENCE [LARGE SCALE GENOMIC DNA]</scope>
    <source>
        <strain evidence="3">CGMCC 1.10784</strain>
    </source>
</reference>
<evidence type="ECO:0000259" key="1">
    <source>
        <dbReference type="Pfam" id="PF01863"/>
    </source>
</evidence>
<dbReference type="InterPro" id="IPR002725">
    <property type="entry name" value="YgjP-like_metallopeptidase"/>
</dbReference>
<dbReference type="RefSeq" id="WP_091185636.1">
    <property type="nucleotide sequence ID" value="NZ_FOMT01000002.1"/>
</dbReference>
<proteinExistence type="predicted"/>
<keyword evidence="3" id="KW-1185">Reference proteome</keyword>